<evidence type="ECO:0000313" key="1">
    <source>
        <dbReference type="EMBL" id="DAF43780.1"/>
    </source>
</evidence>
<proteinExistence type="predicted"/>
<reference evidence="1" key="1">
    <citation type="journal article" date="2021" name="Proc. Natl. Acad. Sci. U.S.A.">
        <title>A Catalog of Tens of Thousands of Viruses from Human Metagenomes Reveals Hidden Associations with Chronic Diseases.</title>
        <authorList>
            <person name="Tisza M.J."/>
            <person name="Buck C.B."/>
        </authorList>
    </citation>
    <scope>NUCLEOTIDE SEQUENCE</scope>
    <source>
        <strain evidence="1">CtNQV2</strain>
    </source>
</reference>
<accession>A0A8S5RYD8</accession>
<sequence>MQSMKRIYIDYTHIGGNSYQIGLMDEHNLSTIYFMTVIWSDDNSPQIIIPSTKLLHKQCYDEISSILYSINSDQEDISKKKLSDILLTNGYTKNPLN</sequence>
<organism evidence="1">
    <name type="scientific">Myoviridae sp. ctNQV2</name>
    <dbReference type="NCBI Taxonomy" id="2827683"/>
    <lineage>
        <taxon>Viruses</taxon>
        <taxon>Duplodnaviria</taxon>
        <taxon>Heunggongvirae</taxon>
        <taxon>Uroviricota</taxon>
        <taxon>Caudoviricetes</taxon>
    </lineage>
</organism>
<protein>
    <submittedName>
        <fullName evidence="1">Uncharacterized protein</fullName>
    </submittedName>
</protein>
<dbReference type="EMBL" id="BK032510">
    <property type="protein sequence ID" value="DAF43780.1"/>
    <property type="molecule type" value="Genomic_DNA"/>
</dbReference>
<name>A0A8S5RYD8_9CAUD</name>